<feature type="transmembrane region" description="Helical" evidence="5">
    <location>
        <begin position="382"/>
        <end position="409"/>
    </location>
</feature>
<gene>
    <name evidence="6" type="ORF">EQP59_03905</name>
</gene>
<proteinExistence type="predicted"/>
<evidence type="ECO:0000256" key="1">
    <source>
        <dbReference type="ARBA" id="ARBA00004141"/>
    </source>
</evidence>
<evidence type="ECO:0000256" key="5">
    <source>
        <dbReference type="SAM" id="Phobius"/>
    </source>
</evidence>
<feature type="transmembrane region" description="Helical" evidence="5">
    <location>
        <begin position="347"/>
        <end position="370"/>
    </location>
</feature>
<dbReference type="EMBL" id="CP035107">
    <property type="protein sequence ID" value="QAR30556.1"/>
    <property type="molecule type" value="Genomic_DNA"/>
</dbReference>
<comment type="subcellular location">
    <subcellularLocation>
        <location evidence="1">Membrane</location>
        <topology evidence="1">Multi-pass membrane protein</topology>
    </subcellularLocation>
</comment>
<reference evidence="6 7" key="1">
    <citation type="submission" date="2019-01" db="EMBL/GenBank/DDBJ databases">
        <title>Whole Genome of Ornithobacterium rhinotracheale FARPER-174b.</title>
        <authorList>
            <person name="Tataje-Lavanda L.A."/>
            <person name="Montalvan A."/>
            <person name="Montesinos R."/>
            <person name="Zimic M."/>
            <person name="Fernandez-Sanchez M."/>
            <person name="Fernandez-Diaz M."/>
        </authorList>
    </citation>
    <scope>NUCLEOTIDE SEQUENCE [LARGE SCALE GENOMIC DNA]</scope>
    <source>
        <strain evidence="6 7">FARPER-174b</strain>
    </source>
</reference>
<dbReference type="OrthoDB" id="9766267at2"/>
<evidence type="ECO:0000313" key="7">
    <source>
        <dbReference type="Proteomes" id="UP000287701"/>
    </source>
</evidence>
<dbReference type="PANTHER" id="PTHR10283">
    <property type="entry name" value="SOLUTE CARRIER FAMILY 13 MEMBER"/>
    <property type="match status" value="1"/>
</dbReference>
<dbReference type="AlphaFoldDB" id="A0A410JQZ2"/>
<feature type="transmembrane region" description="Helical" evidence="5">
    <location>
        <begin position="296"/>
        <end position="313"/>
    </location>
</feature>
<protein>
    <submittedName>
        <fullName evidence="6">DASS family sodium-coupled anion symporter</fullName>
    </submittedName>
</protein>
<feature type="transmembrane region" description="Helical" evidence="5">
    <location>
        <begin position="319"/>
        <end position="340"/>
    </location>
</feature>
<feature type="transmembrane region" description="Helical" evidence="5">
    <location>
        <begin position="461"/>
        <end position="485"/>
    </location>
</feature>
<dbReference type="Pfam" id="PF00939">
    <property type="entry name" value="Na_sulph_symp"/>
    <property type="match status" value="1"/>
</dbReference>
<accession>A0A410JQZ2</accession>
<evidence type="ECO:0000256" key="4">
    <source>
        <dbReference type="ARBA" id="ARBA00023136"/>
    </source>
</evidence>
<keyword evidence="3 5" id="KW-1133">Transmembrane helix</keyword>
<name>A0A410JQZ2_ORNRH</name>
<dbReference type="RefSeq" id="WP_128501042.1">
    <property type="nucleotide sequence ID" value="NZ_CP035107.1"/>
</dbReference>
<feature type="transmembrane region" description="Helical" evidence="5">
    <location>
        <begin position="24"/>
        <end position="44"/>
    </location>
</feature>
<evidence type="ECO:0000256" key="2">
    <source>
        <dbReference type="ARBA" id="ARBA00022692"/>
    </source>
</evidence>
<feature type="transmembrane region" description="Helical" evidence="5">
    <location>
        <begin position="50"/>
        <end position="67"/>
    </location>
</feature>
<dbReference type="InterPro" id="IPR001898">
    <property type="entry name" value="SLC13A/DASS"/>
</dbReference>
<feature type="transmembrane region" description="Helical" evidence="5">
    <location>
        <begin position="245"/>
        <end position="265"/>
    </location>
</feature>
<evidence type="ECO:0000313" key="6">
    <source>
        <dbReference type="EMBL" id="QAR30556.1"/>
    </source>
</evidence>
<sequence>MDSRRAAQILSKKMQRVIDAQRRIISFLICIIIAFGATFAMAHYEESLNMIQIYVVFILFLAISLWVTEAVPPFAVGLLIVGLLIFFIGNSATNIEGQADYIDVKTFVQTWSNSVIWLMLGGFFLAEALKITGLDKDLFRISISKVGNNPKHIILGLMMATGLASMIMSNTATTAMMIASIMPFIDVVGHQNRVSKALLIGIPAAASIGGVGTIIGSPPNAIAVDAINNLAREGHSVPYISFLDWMIYGVPIAIILMLIFWFILIKVYKIKNSPIEIDFLHKKELESQMERFNKRMVLGVLIVTVLLWLTSSMHGIPSAAISGIPIIVLPMLGIITGVGVRKLPWDTLMLVAGGLSLGIAIQQSGLADFFVSKISNYEFYDVVFLIIFALATVVFSNIMSNTATATILIPVATILPGVNPIEAAVVIGLSASFALFLPVSTPPNAIAFSTGYLKQSDFKLGGFWIGLLGPVLTILWVLLLSYLGFMA</sequence>
<feature type="transmembrane region" description="Helical" evidence="5">
    <location>
        <begin position="74"/>
        <end position="95"/>
    </location>
</feature>
<keyword evidence="2 5" id="KW-0812">Transmembrane</keyword>
<dbReference type="GO" id="GO:0005315">
    <property type="term" value="F:phosphate transmembrane transporter activity"/>
    <property type="evidence" value="ECO:0007669"/>
    <property type="project" value="TreeGrafter"/>
</dbReference>
<dbReference type="GO" id="GO:0005886">
    <property type="term" value="C:plasma membrane"/>
    <property type="evidence" value="ECO:0007669"/>
    <property type="project" value="TreeGrafter"/>
</dbReference>
<organism evidence="6 7">
    <name type="scientific">Ornithobacterium rhinotracheale</name>
    <dbReference type="NCBI Taxonomy" id="28251"/>
    <lineage>
        <taxon>Bacteria</taxon>
        <taxon>Pseudomonadati</taxon>
        <taxon>Bacteroidota</taxon>
        <taxon>Flavobacteriia</taxon>
        <taxon>Flavobacteriales</taxon>
        <taxon>Weeksellaceae</taxon>
        <taxon>Ornithobacterium</taxon>
    </lineage>
</organism>
<dbReference type="NCBIfam" id="TIGR00785">
    <property type="entry name" value="dass"/>
    <property type="match status" value="1"/>
</dbReference>
<feature type="transmembrane region" description="Helical" evidence="5">
    <location>
        <begin position="153"/>
        <end position="185"/>
    </location>
</feature>
<evidence type="ECO:0000256" key="3">
    <source>
        <dbReference type="ARBA" id="ARBA00022989"/>
    </source>
</evidence>
<keyword evidence="4 5" id="KW-0472">Membrane</keyword>
<dbReference type="Proteomes" id="UP000287701">
    <property type="component" value="Chromosome"/>
</dbReference>
<feature type="transmembrane region" description="Helical" evidence="5">
    <location>
        <begin position="115"/>
        <end position="132"/>
    </location>
</feature>
<dbReference type="PANTHER" id="PTHR10283:SF92">
    <property type="entry name" value="LOW-AFFINITY PHOSPHATE TRANSPORTER PHO91"/>
    <property type="match status" value="1"/>
</dbReference>